<keyword evidence="5" id="KW-0812">Transmembrane</keyword>
<dbReference type="InterPro" id="IPR016195">
    <property type="entry name" value="Pol/histidinol_Pase-like"/>
</dbReference>
<reference evidence="6" key="1">
    <citation type="journal article" date="2022" name="G3 (Bethesda)">
        <title>High quality genome of the basidiomycete yeast Dioszegia hungarica PDD-24b-2 isolated from cloud water.</title>
        <authorList>
            <person name="Jarrige D."/>
            <person name="Haridas S."/>
            <person name="Bleykasten-Grosshans C."/>
            <person name="Joly M."/>
            <person name="Nadalig T."/>
            <person name="Sancelme M."/>
            <person name="Vuilleumier S."/>
            <person name="Grigoriev I.V."/>
            <person name="Amato P."/>
            <person name="Bringel F."/>
        </authorList>
    </citation>
    <scope>NUCLEOTIDE SEQUENCE</scope>
    <source>
        <strain evidence="6">PDD-24b-2</strain>
    </source>
</reference>
<feature type="region of interest" description="Disordered" evidence="4">
    <location>
        <begin position="89"/>
        <end position="112"/>
    </location>
</feature>
<feature type="transmembrane region" description="Helical" evidence="5">
    <location>
        <begin position="203"/>
        <end position="228"/>
    </location>
</feature>
<dbReference type="PANTHER" id="PTHR13031">
    <property type="entry name" value="RIBONUCLEASE P SUBUNIT P30"/>
    <property type="match status" value="1"/>
</dbReference>
<evidence type="ECO:0000256" key="5">
    <source>
        <dbReference type="SAM" id="Phobius"/>
    </source>
</evidence>
<comment type="similarity">
    <text evidence="2">Belongs to the eukaryotic/archaeal RNase P protein component 3 family.</text>
</comment>
<dbReference type="Pfam" id="PF01876">
    <property type="entry name" value="RNase_P_p30"/>
    <property type="match status" value="1"/>
</dbReference>
<evidence type="ECO:0000313" key="6">
    <source>
        <dbReference type="EMBL" id="KAI9638347.1"/>
    </source>
</evidence>
<sequence>MYFDLFVPFPLAETAENQNKGKGKGKGKAPPPPAVLPTSCWTGVEPEDKEAFAKRVGLAGHLGFNVIAPTVVRDPEAHACPSPFVTLPFPHLDPRHPGESSRTGESSMAGPSRSQVLVQVTRYHVKLEDARTNPIVGANTDVFRNYDIISCQPTNDKALQLACTDLSNPGPNQLSIITLPLHERPYHFRLNRKQIKQAQRNGVVVGLVIPLAGLIILATSIPLTIFHFQMHKTARRYRQNWMSNAREIVRITGGKGVIISSGPGGGPASVRGPADLVNLATTLGMPANVAKDCLSLNGKMVLLRAQARRTYKAVLSMPEIIPPPGVPRLPATEEASLKNPNHTAERYVAPVEASKDAGSVGSKRAGEAGEEGKPVKKKYMADKRAKKGVPVGPT</sequence>
<keyword evidence="7" id="KW-1185">Reference proteome</keyword>
<dbReference type="Proteomes" id="UP001164286">
    <property type="component" value="Unassembled WGS sequence"/>
</dbReference>
<name>A0AA38HE59_9TREE</name>
<dbReference type="InterPro" id="IPR002738">
    <property type="entry name" value="RNase_P_p30"/>
</dbReference>
<evidence type="ECO:0000313" key="7">
    <source>
        <dbReference type="Proteomes" id="UP001164286"/>
    </source>
</evidence>
<comment type="subcellular location">
    <subcellularLocation>
        <location evidence="1">Nucleus</location>
    </subcellularLocation>
</comment>
<proteinExistence type="inferred from homology"/>
<keyword evidence="3" id="KW-0819">tRNA processing</keyword>
<comment type="caution">
    <text evidence="6">The sequence shown here is derived from an EMBL/GenBank/DDBJ whole genome shotgun (WGS) entry which is preliminary data.</text>
</comment>
<organism evidence="6 7">
    <name type="scientific">Dioszegia hungarica</name>
    <dbReference type="NCBI Taxonomy" id="4972"/>
    <lineage>
        <taxon>Eukaryota</taxon>
        <taxon>Fungi</taxon>
        <taxon>Dikarya</taxon>
        <taxon>Basidiomycota</taxon>
        <taxon>Agaricomycotina</taxon>
        <taxon>Tremellomycetes</taxon>
        <taxon>Tremellales</taxon>
        <taxon>Bulleribasidiaceae</taxon>
        <taxon>Dioszegia</taxon>
    </lineage>
</organism>
<evidence type="ECO:0000256" key="1">
    <source>
        <dbReference type="ARBA" id="ARBA00004123"/>
    </source>
</evidence>
<dbReference type="GO" id="GO:0003723">
    <property type="term" value="F:RNA binding"/>
    <property type="evidence" value="ECO:0007669"/>
    <property type="project" value="TreeGrafter"/>
</dbReference>
<keyword evidence="5" id="KW-1133">Transmembrane helix</keyword>
<dbReference type="Gene3D" id="3.20.20.140">
    <property type="entry name" value="Metal-dependent hydrolases"/>
    <property type="match status" value="1"/>
</dbReference>
<evidence type="ECO:0000256" key="3">
    <source>
        <dbReference type="ARBA" id="ARBA00022694"/>
    </source>
</evidence>
<dbReference type="SUPFAM" id="SSF89550">
    <property type="entry name" value="PHP domain-like"/>
    <property type="match status" value="1"/>
</dbReference>
<dbReference type="EMBL" id="JAKWFO010000003">
    <property type="protein sequence ID" value="KAI9638347.1"/>
    <property type="molecule type" value="Genomic_DNA"/>
</dbReference>
<feature type="compositionally biased region" description="Basic and acidic residues" evidence="4">
    <location>
        <begin position="364"/>
        <end position="383"/>
    </location>
</feature>
<dbReference type="PANTHER" id="PTHR13031:SF0">
    <property type="entry name" value="RIBONUCLEASE P PROTEIN SUBUNIT P30"/>
    <property type="match status" value="1"/>
</dbReference>
<evidence type="ECO:0000256" key="2">
    <source>
        <dbReference type="ARBA" id="ARBA00007331"/>
    </source>
</evidence>
<evidence type="ECO:0000256" key="4">
    <source>
        <dbReference type="SAM" id="MobiDB-lite"/>
    </source>
</evidence>
<dbReference type="GO" id="GO:0005655">
    <property type="term" value="C:nucleolar ribonuclease P complex"/>
    <property type="evidence" value="ECO:0007669"/>
    <property type="project" value="TreeGrafter"/>
</dbReference>
<dbReference type="GeneID" id="77725821"/>
<keyword evidence="5" id="KW-0472">Membrane</keyword>
<dbReference type="RefSeq" id="XP_052948124.1">
    <property type="nucleotide sequence ID" value="XM_053086620.1"/>
</dbReference>
<accession>A0AA38HE59</accession>
<gene>
    <name evidence="6" type="ORF">MKK02DRAFT_22735</name>
</gene>
<dbReference type="AlphaFoldDB" id="A0AA38HE59"/>
<feature type="region of interest" description="Disordered" evidence="4">
    <location>
        <begin position="339"/>
        <end position="394"/>
    </location>
</feature>
<dbReference type="GO" id="GO:0008033">
    <property type="term" value="P:tRNA processing"/>
    <property type="evidence" value="ECO:0007669"/>
    <property type="project" value="UniProtKB-KW"/>
</dbReference>
<protein>
    <submittedName>
        <fullName evidence="6">RNase P subunit p30-domain-containing protein</fullName>
    </submittedName>
</protein>